<comment type="caution">
    <text evidence="1">The sequence shown here is derived from an EMBL/GenBank/DDBJ whole genome shotgun (WGS) entry which is preliminary data.</text>
</comment>
<evidence type="ECO:0000313" key="2">
    <source>
        <dbReference type="Proteomes" id="UP000004358"/>
    </source>
</evidence>
<dbReference type="Proteomes" id="UP000004358">
    <property type="component" value="Unassembled WGS sequence"/>
</dbReference>
<gene>
    <name evidence="1" type="ORF">DSM3645_02628</name>
</gene>
<reference evidence="1 2" key="1">
    <citation type="submission" date="2006-02" db="EMBL/GenBank/DDBJ databases">
        <authorList>
            <person name="Amann R."/>
            <person name="Ferriera S."/>
            <person name="Johnson J."/>
            <person name="Kravitz S."/>
            <person name="Halpern A."/>
            <person name="Remington K."/>
            <person name="Beeson K."/>
            <person name="Tran B."/>
            <person name="Rogers Y.-H."/>
            <person name="Friedman R."/>
            <person name="Venter J.C."/>
        </authorList>
    </citation>
    <scope>NUCLEOTIDE SEQUENCE [LARGE SCALE GENOMIC DNA]</scope>
    <source>
        <strain evidence="1 2">DSM 3645</strain>
    </source>
</reference>
<organism evidence="1 2">
    <name type="scientific">Blastopirellula marina DSM 3645</name>
    <dbReference type="NCBI Taxonomy" id="314230"/>
    <lineage>
        <taxon>Bacteria</taxon>
        <taxon>Pseudomonadati</taxon>
        <taxon>Planctomycetota</taxon>
        <taxon>Planctomycetia</taxon>
        <taxon>Pirellulales</taxon>
        <taxon>Pirellulaceae</taxon>
        <taxon>Blastopirellula</taxon>
    </lineage>
</organism>
<protein>
    <submittedName>
        <fullName evidence="1">Uncharacterized protein</fullName>
    </submittedName>
</protein>
<accession>A3ZVI9</accession>
<dbReference type="AlphaFoldDB" id="A3ZVI9"/>
<sequence length="61" mass="6915">MRPKFWRGFLQHEKEKTSCCISLTLPPFWRSGPIKSSLDEATLPGANRLNVRLTAARSSNL</sequence>
<evidence type="ECO:0000313" key="1">
    <source>
        <dbReference type="EMBL" id="EAQ79335.1"/>
    </source>
</evidence>
<dbReference type="HOGENOM" id="CLU_2913265_0_0_0"/>
<name>A3ZVI9_9BACT</name>
<dbReference type="EMBL" id="AANZ01000014">
    <property type="protein sequence ID" value="EAQ79335.1"/>
    <property type="molecule type" value="Genomic_DNA"/>
</dbReference>
<dbReference type="STRING" id="314230.DSM3645_02628"/>
<proteinExistence type="predicted"/>